<dbReference type="InterPro" id="IPR051203">
    <property type="entry name" value="Polysaccharide_Synthase-Rel"/>
</dbReference>
<dbReference type="PANTHER" id="PTHR43318">
    <property type="entry name" value="UDP-N-ACETYLGLUCOSAMINE 4,6-DEHYDRATASE"/>
    <property type="match status" value="1"/>
</dbReference>
<evidence type="ECO:0000313" key="3">
    <source>
        <dbReference type="EMBL" id="PIR77827.1"/>
    </source>
</evidence>
<evidence type="ECO:0000313" key="4">
    <source>
        <dbReference type="Proteomes" id="UP000228528"/>
    </source>
</evidence>
<dbReference type="SUPFAM" id="SSF51735">
    <property type="entry name" value="NAD(P)-binding Rossmann-fold domains"/>
    <property type="match status" value="1"/>
</dbReference>
<dbReference type="Proteomes" id="UP000228528">
    <property type="component" value="Unassembled WGS sequence"/>
</dbReference>
<feature type="domain" description="Polysaccharide biosynthesis protein CapD-like" evidence="2">
    <location>
        <begin position="10"/>
        <end position="279"/>
    </location>
</feature>
<accession>A0A2M6P2A4</accession>
<proteinExistence type="inferred from homology"/>
<comment type="similarity">
    <text evidence="1">Belongs to the polysaccharide synthase family.</text>
</comment>
<organism evidence="3 4">
    <name type="scientific">Candidatus Magasanikbacteria bacterium CG10_big_fil_rev_8_21_14_0_10_38_6</name>
    <dbReference type="NCBI Taxonomy" id="1974647"/>
    <lineage>
        <taxon>Bacteria</taxon>
        <taxon>Candidatus Magasanikiibacteriota</taxon>
    </lineage>
</organism>
<comment type="caution">
    <text evidence="3">The sequence shown here is derived from an EMBL/GenBank/DDBJ whole genome shotgun (WGS) entry which is preliminary data.</text>
</comment>
<dbReference type="InterPro" id="IPR003869">
    <property type="entry name" value="Polysac_CapD-like"/>
</dbReference>
<dbReference type="AlphaFoldDB" id="A0A2M6P2A4"/>
<evidence type="ECO:0000256" key="1">
    <source>
        <dbReference type="ARBA" id="ARBA00007430"/>
    </source>
</evidence>
<dbReference type="PANTHER" id="PTHR43318:SF2">
    <property type="entry name" value="UDP-N-ACETYLGLUCOSAMINE 4,6-DEHYDRATASE (INVERTING)"/>
    <property type="match status" value="1"/>
</dbReference>
<dbReference type="CDD" id="cd05237">
    <property type="entry name" value="UDP_invert_4-6DH_SDR_e"/>
    <property type="match status" value="1"/>
</dbReference>
<evidence type="ECO:0000259" key="2">
    <source>
        <dbReference type="Pfam" id="PF02719"/>
    </source>
</evidence>
<dbReference type="Pfam" id="PF02719">
    <property type="entry name" value="Polysacc_synt_2"/>
    <property type="match status" value="1"/>
</dbReference>
<sequence length="331" mass="37489">MKHKFENKIVLVTGGTGWIGSELVKKILAFNPKQVRVYSRDEHKQFYLQKKLGNPENLRLFLGDIRDKDRLRRAFDGVDIVFHAAALKHVAICEYNPFEVVKTNIMGTQNVIDVAIEHNVEKLVAISSDKSVNPTSIMGVSKLMMEKLVVNANYYSGNAQTKFSCVRFGNVMWSRGSVLPIWKEQVEENNNITITNSEMTRFFMHTNEAIDLVLTSAVLAKGGEIFVLKMKSIELGELARAFIDKFFPDSGVTITKIGLFPGEKMHEDLFTESELSQTLIENKKLYVLLPEILIDNVQSVNTEYEGFNNVICDFSYSSQNFLDTQSIKAVL</sequence>
<dbReference type="Gene3D" id="3.40.50.720">
    <property type="entry name" value="NAD(P)-binding Rossmann-like Domain"/>
    <property type="match status" value="1"/>
</dbReference>
<name>A0A2M6P2A4_9BACT</name>
<dbReference type="InterPro" id="IPR036291">
    <property type="entry name" value="NAD(P)-bd_dom_sf"/>
</dbReference>
<reference evidence="4" key="1">
    <citation type="submission" date="2017-09" db="EMBL/GenBank/DDBJ databases">
        <title>Depth-based differentiation of microbial function through sediment-hosted aquifers and enrichment of novel symbionts in the deep terrestrial subsurface.</title>
        <authorList>
            <person name="Probst A.J."/>
            <person name="Ladd B."/>
            <person name="Jarett J.K."/>
            <person name="Geller-Mcgrath D.E."/>
            <person name="Sieber C.M.K."/>
            <person name="Emerson J.B."/>
            <person name="Anantharaman K."/>
            <person name="Thomas B.C."/>
            <person name="Malmstrom R."/>
            <person name="Stieglmeier M."/>
            <person name="Klingl A."/>
            <person name="Woyke T."/>
            <person name="Ryan C.M."/>
            <person name="Banfield J.F."/>
        </authorList>
    </citation>
    <scope>NUCLEOTIDE SEQUENCE [LARGE SCALE GENOMIC DNA]</scope>
</reference>
<gene>
    <name evidence="3" type="ORF">COU30_00365</name>
</gene>
<dbReference type="EMBL" id="PFBW01000017">
    <property type="protein sequence ID" value="PIR77827.1"/>
    <property type="molecule type" value="Genomic_DNA"/>
</dbReference>
<protein>
    <recommendedName>
        <fullName evidence="2">Polysaccharide biosynthesis protein CapD-like domain-containing protein</fullName>
    </recommendedName>
</protein>